<keyword evidence="2" id="KW-0723">Serine/threonine-protein kinase</keyword>
<keyword evidence="2" id="KW-0418">Kinase</keyword>
<evidence type="ECO:0000313" key="2">
    <source>
        <dbReference type="EMBL" id="KAJ7981911.1"/>
    </source>
</evidence>
<keyword evidence="3" id="KW-1185">Reference proteome</keyword>
<comment type="caution">
    <text evidence="2">The sequence shown here is derived from an EMBL/GenBank/DDBJ whole genome shotgun (WGS) entry which is preliminary data.</text>
</comment>
<dbReference type="AlphaFoldDB" id="A0AAD7QI34"/>
<sequence length="128" mass="14779">MLTTCIAPPGNTKNLEKPYNVCDPFSNPQPQETVQILPHTVWGEYGYPTKKGEGWIGHPRTWELDVGRLSQALYFYQDPGTEPIERYWQTIDLGTEIYISKDKVAEWTVKQLLTLSLNRVLRKLKEAQ</sequence>
<dbReference type="EMBL" id="JARAOO010000001">
    <property type="protein sequence ID" value="KAJ7981911.1"/>
    <property type="molecule type" value="Genomic_DNA"/>
</dbReference>
<proteinExistence type="predicted"/>
<name>A0AAD7QI34_QUISA</name>
<accession>A0AAD7QI34</accession>
<evidence type="ECO:0000313" key="3">
    <source>
        <dbReference type="Proteomes" id="UP001163823"/>
    </source>
</evidence>
<dbReference type="GO" id="GO:0004674">
    <property type="term" value="F:protein serine/threonine kinase activity"/>
    <property type="evidence" value="ECO:0007669"/>
    <property type="project" value="UniProtKB-KW"/>
</dbReference>
<organism evidence="2 3">
    <name type="scientific">Quillaja saponaria</name>
    <name type="common">Soap bark tree</name>
    <dbReference type="NCBI Taxonomy" id="32244"/>
    <lineage>
        <taxon>Eukaryota</taxon>
        <taxon>Viridiplantae</taxon>
        <taxon>Streptophyta</taxon>
        <taxon>Embryophyta</taxon>
        <taxon>Tracheophyta</taxon>
        <taxon>Spermatophyta</taxon>
        <taxon>Magnoliopsida</taxon>
        <taxon>eudicotyledons</taxon>
        <taxon>Gunneridae</taxon>
        <taxon>Pentapetalae</taxon>
        <taxon>rosids</taxon>
        <taxon>fabids</taxon>
        <taxon>Fabales</taxon>
        <taxon>Quillajaceae</taxon>
        <taxon>Quillaja</taxon>
    </lineage>
</organism>
<evidence type="ECO:0000259" key="1">
    <source>
        <dbReference type="Pfam" id="PF24804"/>
    </source>
</evidence>
<dbReference type="KEGG" id="qsa:O6P43_001108"/>
<protein>
    <submittedName>
        <fullName evidence="2">Serine/threonine protein kinase</fullName>
    </submittedName>
</protein>
<dbReference type="PANTHER" id="PTHR33916:SF7">
    <property type="entry name" value="NEPROSIN DOMAIN-CONTAINING PROTEIN"/>
    <property type="match status" value="1"/>
</dbReference>
<reference evidence="2 3" key="1">
    <citation type="journal article" date="2023" name="Science">
        <title>Elucidation of the pathway for biosynthesis of saponin adjuvants from the soapbark tree.</title>
        <authorList>
            <person name="Reed J."/>
            <person name="Orme A."/>
            <person name="El-Demerdash A."/>
            <person name="Owen C."/>
            <person name="Martin L.B.B."/>
            <person name="Misra R.C."/>
            <person name="Kikuchi S."/>
            <person name="Rejzek M."/>
            <person name="Martin A.C."/>
            <person name="Harkess A."/>
            <person name="Leebens-Mack J."/>
            <person name="Louveau T."/>
            <person name="Stephenson M.J."/>
            <person name="Osbourn A."/>
        </authorList>
    </citation>
    <scope>NUCLEOTIDE SEQUENCE [LARGE SCALE GENOMIC DNA]</scope>
    <source>
        <strain evidence="2">S10</strain>
    </source>
</reference>
<dbReference type="Pfam" id="PF24804">
    <property type="entry name" value="DUF7705"/>
    <property type="match status" value="1"/>
</dbReference>
<keyword evidence="2" id="KW-0808">Transferase</keyword>
<feature type="domain" description="DUF7705" evidence="1">
    <location>
        <begin position="8"/>
        <end position="111"/>
    </location>
</feature>
<gene>
    <name evidence="2" type="ORF">O6P43_001108</name>
</gene>
<dbReference type="InterPro" id="IPR056122">
    <property type="entry name" value="DUF7705"/>
</dbReference>
<dbReference type="Proteomes" id="UP001163823">
    <property type="component" value="Chromosome 1"/>
</dbReference>
<dbReference type="PANTHER" id="PTHR33916">
    <property type="entry name" value="EXPANSIN-LIKE EG45 DOMAIN-CONTAINING PROTEIN"/>
    <property type="match status" value="1"/>
</dbReference>